<sequence length="529" mass="58573">MEQIIIRVLVGLVSISTVFSMNMIGANKSINSSISNTTSVDNVGNADGISSLESNLNQHNSSSITSNNVELPKKISASIPEDAEVISSKYAFTKDGKLKSLATGKTITDKRIIGTKDHPADPLNITNGEHFEPVKVSELRKTIAKSEKSKNSKNNNVARDSVSDFAQNSVKNSVLRSPLLKSRRNTNSTLASNAVLKNGFNTTHTNPSGIVRYISDVYNVDIYGNSEGAYWDKDSSGNATFNEADGTVFARNAAAVIDVSKHQKTIDWDKVYTSGVDGAIIRVGYGWDNGVDPEAQRNIDACKRLGIPFGVYLYSYAQDAQDGANEGRDLVRKLRSLGVSPDDLTYPVYYDLENWTWSGHSRPTSPSEYQDIVASWWNQLIDAGYHNLGVYSYRNYLLNELNSKFIHDRTSWVASYSSRVGFSMSTRLRGWQYTSHGHVDGVEGNADLSAFGLDDGSPITSGPLTYFDRVDDSPAQDYNGWNVSRYGRREKWSRYGEKFTLQYELRDCYYKHGGFGRLGAPVAEEENMG</sequence>
<comment type="caution">
    <text evidence="3">The sequence shown here is derived from an EMBL/GenBank/DDBJ whole genome shotgun (WGS) entry which is preliminary data.</text>
</comment>
<dbReference type="InterPro" id="IPR017853">
    <property type="entry name" value="GH"/>
</dbReference>
<proteinExistence type="inferred from homology"/>
<dbReference type="PROSITE" id="PS51904">
    <property type="entry name" value="GLYCOSYL_HYDROL_F25_2"/>
    <property type="match status" value="1"/>
</dbReference>
<organism evidence="3 4">
    <name type="scientific">Gardnerella vaginalis</name>
    <dbReference type="NCBI Taxonomy" id="2702"/>
    <lineage>
        <taxon>Bacteria</taxon>
        <taxon>Bacillati</taxon>
        <taxon>Actinomycetota</taxon>
        <taxon>Actinomycetes</taxon>
        <taxon>Bifidobacteriales</taxon>
        <taxon>Bifidobacteriaceae</taxon>
        <taxon>Gardnerella</taxon>
    </lineage>
</organism>
<evidence type="ECO:0000256" key="1">
    <source>
        <dbReference type="ARBA" id="ARBA00010646"/>
    </source>
</evidence>
<dbReference type="GO" id="GO:0009253">
    <property type="term" value="P:peptidoglycan catabolic process"/>
    <property type="evidence" value="ECO:0007669"/>
    <property type="project" value="InterPro"/>
</dbReference>
<keyword evidence="3" id="KW-0378">Hydrolase</keyword>
<comment type="similarity">
    <text evidence="1">Belongs to the glycosyl hydrolase 25 family.</text>
</comment>
<protein>
    <submittedName>
        <fullName evidence="3">Glycosyl hydrolase family 25</fullName>
    </submittedName>
</protein>
<dbReference type="AlphaFoldDB" id="A0A135Z7T2"/>
<dbReference type="Pfam" id="PF01183">
    <property type="entry name" value="Glyco_hydro_25"/>
    <property type="match status" value="1"/>
</dbReference>
<reference evidence="3 4" key="1">
    <citation type="submission" date="2016-02" db="EMBL/GenBank/DDBJ databases">
        <authorList>
            <person name="Wen L."/>
            <person name="He K."/>
            <person name="Yang H."/>
        </authorList>
    </citation>
    <scope>NUCLEOTIDE SEQUENCE [LARGE SCALE GENOMIC DNA]</scope>
    <source>
        <strain evidence="3 4">CMW7778B</strain>
    </source>
</reference>
<dbReference type="Proteomes" id="UP000070505">
    <property type="component" value="Unassembled WGS sequence"/>
</dbReference>
<dbReference type="PANTHER" id="PTHR34135:SF2">
    <property type="entry name" value="LYSOZYME"/>
    <property type="match status" value="1"/>
</dbReference>
<dbReference type="EMBL" id="LSRC01000022">
    <property type="protein sequence ID" value="KXI17673.1"/>
    <property type="molecule type" value="Genomic_DNA"/>
</dbReference>
<accession>A0A135Z7T2</accession>
<dbReference type="InterPro" id="IPR002053">
    <property type="entry name" value="Glyco_hydro_25"/>
</dbReference>
<dbReference type="GO" id="GO:0003796">
    <property type="term" value="F:lysozyme activity"/>
    <property type="evidence" value="ECO:0007669"/>
    <property type="project" value="InterPro"/>
</dbReference>
<feature type="region of interest" description="Disordered" evidence="2">
    <location>
        <begin position="143"/>
        <end position="163"/>
    </location>
</feature>
<dbReference type="GO" id="GO:0016998">
    <property type="term" value="P:cell wall macromolecule catabolic process"/>
    <property type="evidence" value="ECO:0007669"/>
    <property type="project" value="InterPro"/>
</dbReference>
<dbReference type="SUPFAM" id="SSF51445">
    <property type="entry name" value="(Trans)glycosidases"/>
    <property type="match status" value="1"/>
</dbReference>
<dbReference type="RefSeq" id="WP_230955903.1">
    <property type="nucleotide sequence ID" value="NZ_KQ961858.1"/>
</dbReference>
<name>A0A135Z7T2_GARVA</name>
<evidence type="ECO:0000256" key="2">
    <source>
        <dbReference type="SAM" id="MobiDB-lite"/>
    </source>
</evidence>
<evidence type="ECO:0000313" key="4">
    <source>
        <dbReference type="Proteomes" id="UP000070505"/>
    </source>
</evidence>
<gene>
    <name evidence="3" type="ORF">HMPREF3230_00625</name>
</gene>
<dbReference type="PANTHER" id="PTHR34135">
    <property type="entry name" value="LYSOZYME"/>
    <property type="match status" value="1"/>
</dbReference>
<evidence type="ECO:0000313" key="3">
    <source>
        <dbReference type="EMBL" id="KXI17673.1"/>
    </source>
</evidence>
<dbReference type="CDD" id="cd06414">
    <property type="entry name" value="GH25_LytC-like"/>
    <property type="match status" value="1"/>
</dbReference>
<dbReference type="Gene3D" id="3.20.20.80">
    <property type="entry name" value="Glycosidases"/>
    <property type="match status" value="1"/>
</dbReference>
<feature type="non-terminal residue" evidence="3">
    <location>
        <position position="529"/>
    </location>
</feature>
<dbReference type="GO" id="GO:0016052">
    <property type="term" value="P:carbohydrate catabolic process"/>
    <property type="evidence" value="ECO:0007669"/>
    <property type="project" value="TreeGrafter"/>
</dbReference>